<dbReference type="EMBL" id="CAMXCT030004779">
    <property type="protein sequence ID" value="CAL4797650.1"/>
    <property type="molecule type" value="Genomic_DNA"/>
</dbReference>
<evidence type="ECO:0000313" key="2">
    <source>
        <dbReference type="EMBL" id="CAI4010338.1"/>
    </source>
</evidence>
<dbReference type="OrthoDB" id="436765at2759"/>
<accession>A0A9P1DKJ7</accession>
<proteinExistence type="predicted"/>
<sequence>MVRSAVKPDGTHAVPRTRPHLNQIMVGLVLLSMGILIVYMYRIIDDLHNEQKDLRGQIVAMANREWPHLLSHPGSDKFLESKDEAVARSGQSNRFAKTMGSYEESRRPVEHVVEEVHPGYMAAFEVPRGDPESKRRLAGFYTIGTAAGVGCYEVADAATTTYDVSSATACSSNSCPDCFITPGTVSQDMTITINSCSSAQWIRSTTRTGIWEYKFINTHATYTMSITDNSGIGITYKVPPQSHVTAWCAASSGTADRLRFPSTTVPTLSVDSGFTLSAGAFDASASSGAFDTSSGTVTLRGNTVVNGANTFATGTGTVSLNGATTVADSTAFNVGSTAGSGGAATFYGTVTIGGTGNGESTSLTVNGAFAQADDGDGTVKTFSTATGTVSINGDISQASGKSITQSGAGAITSGSGAVQLNGAVTITGSNTFTSGTGTVTLKGNTLVDSTNTFTVGTAGSAGATILYGTLTVGDSTGAAATTLYGALTQNDVGATPSTITSGTGAIALNGDVDVADSKYLHMLATSSGTFQTGVGTVTLNGNTQIASTRTFTTGSGAVSLQGATTVAQGIQFNVGTGPGNTGNAVLYGPVVIGSSTTNAASRQLTLNGHLVQNDDLDGTASQITSGTGTAAFNGDVTVAFNKDLTMSNTGTGTFTTGTGAVTLNGATTVSTGNTFTITDQGSAIQCNQPDTAASDLCKASR</sequence>
<dbReference type="EMBL" id="CAMXCT010004779">
    <property type="protein sequence ID" value="CAI4010338.1"/>
    <property type="molecule type" value="Genomic_DNA"/>
</dbReference>
<organism evidence="2">
    <name type="scientific">Cladocopium goreaui</name>
    <dbReference type="NCBI Taxonomy" id="2562237"/>
    <lineage>
        <taxon>Eukaryota</taxon>
        <taxon>Sar</taxon>
        <taxon>Alveolata</taxon>
        <taxon>Dinophyceae</taxon>
        <taxon>Suessiales</taxon>
        <taxon>Symbiodiniaceae</taxon>
        <taxon>Cladocopium</taxon>
    </lineage>
</organism>
<keyword evidence="1" id="KW-0812">Transmembrane</keyword>
<protein>
    <submittedName>
        <fullName evidence="2">Uncharacterized protein</fullName>
    </submittedName>
</protein>
<keyword evidence="4" id="KW-1185">Reference proteome</keyword>
<dbReference type="AlphaFoldDB" id="A0A9P1DKJ7"/>
<reference evidence="2" key="1">
    <citation type="submission" date="2022-10" db="EMBL/GenBank/DDBJ databases">
        <authorList>
            <person name="Chen Y."/>
            <person name="Dougan E. K."/>
            <person name="Chan C."/>
            <person name="Rhodes N."/>
            <person name="Thang M."/>
        </authorList>
    </citation>
    <scope>NUCLEOTIDE SEQUENCE</scope>
</reference>
<dbReference type="Proteomes" id="UP001152797">
    <property type="component" value="Unassembled WGS sequence"/>
</dbReference>
<feature type="transmembrane region" description="Helical" evidence="1">
    <location>
        <begin position="21"/>
        <end position="41"/>
    </location>
</feature>
<evidence type="ECO:0000313" key="4">
    <source>
        <dbReference type="Proteomes" id="UP001152797"/>
    </source>
</evidence>
<gene>
    <name evidence="2" type="ORF">C1SCF055_LOCUS35611</name>
</gene>
<name>A0A9P1DKJ7_9DINO</name>
<keyword evidence="1" id="KW-0472">Membrane</keyword>
<comment type="caution">
    <text evidence="2">The sequence shown here is derived from an EMBL/GenBank/DDBJ whole genome shotgun (WGS) entry which is preliminary data.</text>
</comment>
<dbReference type="EMBL" id="CAMXCT020004779">
    <property type="protein sequence ID" value="CAL1163713.1"/>
    <property type="molecule type" value="Genomic_DNA"/>
</dbReference>
<reference evidence="3" key="2">
    <citation type="submission" date="2024-04" db="EMBL/GenBank/DDBJ databases">
        <authorList>
            <person name="Chen Y."/>
            <person name="Shah S."/>
            <person name="Dougan E. K."/>
            <person name="Thang M."/>
            <person name="Chan C."/>
        </authorList>
    </citation>
    <scope>NUCLEOTIDE SEQUENCE [LARGE SCALE GENOMIC DNA]</scope>
</reference>
<evidence type="ECO:0000256" key="1">
    <source>
        <dbReference type="SAM" id="Phobius"/>
    </source>
</evidence>
<evidence type="ECO:0000313" key="3">
    <source>
        <dbReference type="EMBL" id="CAL1163713.1"/>
    </source>
</evidence>
<keyword evidence="1" id="KW-1133">Transmembrane helix</keyword>